<feature type="domain" description="SWIM-type" evidence="3">
    <location>
        <begin position="54"/>
        <end position="91"/>
    </location>
</feature>
<dbReference type="GO" id="GO:0031462">
    <property type="term" value="C:Cul2-RING ubiquitin ligase complex"/>
    <property type="evidence" value="ECO:0007669"/>
    <property type="project" value="TreeGrafter"/>
</dbReference>
<evidence type="ECO:0000256" key="1">
    <source>
        <dbReference type="PROSITE-ProRule" id="PRU00325"/>
    </source>
</evidence>
<evidence type="ECO:0000313" key="4">
    <source>
        <dbReference type="EMBL" id="QDZ41605.1"/>
    </source>
</evidence>
<reference evidence="4" key="1">
    <citation type="submission" date="2019-08" db="EMBL/GenBank/DDBJ databases">
        <title>Carotenoids and Carotenoid Binding Proteins in the Halophilic Cyanobacterium Euhalothece sp. ZM00.</title>
        <authorList>
            <person name="Cho S.M."/>
            <person name="Song J.Y."/>
            <person name="Park Y.-I."/>
        </authorList>
    </citation>
    <scope>NUCLEOTIDE SEQUENCE [LARGE SCALE GENOMIC DNA]</scope>
    <source>
        <strain evidence="4">Z-M001</strain>
        <plasmid evidence="4">pEu1</plasmid>
    </source>
</reference>
<dbReference type="PROSITE" id="PS50966">
    <property type="entry name" value="ZF_SWIM"/>
    <property type="match status" value="1"/>
</dbReference>
<organism evidence="4 5">
    <name type="scientific">Euhalothece natronophila Z-M001</name>
    <dbReference type="NCBI Taxonomy" id="522448"/>
    <lineage>
        <taxon>Bacteria</taxon>
        <taxon>Bacillati</taxon>
        <taxon>Cyanobacteriota</taxon>
        <taxon>Cyanophyceae</taxon>
        <taxon>Oscillatoriophycideae</taxon>
        <taxon>Chroococcales</taxon>
        <taxon>Halothecacae</taxon>
        <taxon>Halothece cluster</taxon>
        <taxon>Euhalothece</taxon>
    </lineage>
</organism>
<evidence type="ECO:0000259" key="3">
    <source>
        <dbReference type="PROSITE" id="PS50966"/>
    </source>
</evidence>
<evidence type="ECO:0000256" key="2">
    <source>
        <dbReference type="SAM" id="MobiDB-lite"/>
    </source>
</evidence>
<dbReference type="PANTHER" id="PTHR22619:SF1">
    <property type="entry name" value="ZINC FINGER SWIM DOMAIN-CONTAINING PROTEIN 8"/>
    <property type="match status" value="1"/>
</dbReference>
<dbReference type="PANTHER" id="PTHR22619">
    <property type="entry name" value="ZINC FINGER SWIM DOMAIN CONTAINING PROTEIN 4, 5, 6"/>
    <property type="match status" value="1"/>
</dbReference>
<proteinExistence type="predicted"/>
<protein>
    <submittedName>
        <fullName evidence="4">SWIM zinc finger domain-containing protein</fullName>
    </submittedName>
</protein>
<keyword evidence="1" id="KW-0863">Zinc-finger</keyword>
<keyword evidence="1" id="KW-0862">Zinc</keyword>
<dbReference type="OrthoDB" id="7593573at2"/>
<keyword evidence="5" id="KW-1185">Reference proteome</keyword>
<name>A0A5B8NTE5_9CHRO</name>
<keyword evidence="4" id="KW-0614">Plasmid</keyword>
<dbReference type="EMBL" id="CP042327">
    <property type="protein sequence ID" value="QDZ41605.1"/>
    <property type="molecule type" value="Genomic_DNA"/>
</dbReference>
<dbReference type="InterPro" id="IPR007527">
    <property type="entry name" value="Znf_SWIM"/>
</dbReference>
<keyword evidence="1" id="KW-0479">Metal-binding</keyword>
<dbReference type="KEGG" id="enn:FRE64_16665"/>
<accession>A0A5B8NTE5</accession>
<dbReference type="GO" id="GO:0008270">
    <property type="term" value="F:zinc ion binding"/>
    <property type="evidence" value="ECO:0007669"/>
    <property type="project" value="UniProtKB-KW"/>
</dbReference>
<dbReference type="RefSeq" id="WP_146297504.1">
    <property type="nucleotide sequence ID" value="NZ_CP042327.1"/>
</dbReference>
<evidence type="ECO:0000313" key="5">
    <source>
        <dbReference type="Proteomes" id="UP000318453"/>
    </source>
</evidence>
<gene>
    <name evidence="4" type="ORF">FRE64_16665</name>
</gene>
<dbReference type="Proteomes" id="UP000318453">
    <property type="component" value="Plasmid pEu1"/>
</dbReference>
<sequence length="600" mass="69200">MAIPNLTYAVIEENTRPQSLERGQDYFHTGAVFSVTQRKQTIFSQVEGNEIDPYHLTITFDDHGITHTTCTCAYNFEGWCKHIVATLLFCLNQPEEIQERPSLNELLDQLNLVQTQNLIQALVENDPTLIEEIDFQVSRLLSSTPSPTESKSSKAQPKRTTVDSAPLKRRVEQILYDTAVAWENGWDDNDVELRLCQLIDEARTFAERGDGNNALTILQGIIEGCFENWDVVSDYGLEPEDIDIDFDRACTEAILSGDFTEEEVLLWQETIEMWQEEWGSFAMALEALRQGWDYPPLLKVLSEETPEQRPWQGEPPQWAEDLSRVRLRILERQERYEEYLRLAQAEGQIKDYLIMLARLGRVEQVMTLAPTVIDSFVEAKALAETLWEKQYQSQALTIAQLGLELCFDPQDNNFLVRDSGFAIWTSKLAETIGDSEAALDARIIAFKMEPSFSDYERLEALAHNWSELKTELLQSLRETDSWRAEHAKVNIFLKEGLIEDAIAIVSDLSSYHTQLIFKVMDQVLESHSQWVIDDAKARAESIIERSHAKLYELAVQWLKRVHAAYLAMNQESEWLRYREELVKAHGRKRKLMGLMENRRL</sequence>
<dbReference type="AlphaFoldDB" id="A0A5B8NTE5"/>
<feature type="region of interest" description="Disordered" evidence="2">
    <location>
        <begin position="142"/>
        <end position="163"/>
    </location>
</feature>
<feature type="compositionally biased region" description="Low complexity" evidence="2">
    <location>
        <begin position="142"/>
        <end position="154"/>
    </location>
</feature>
<geneLocation type="plasmid" evidence="5">
    <name>peu1</name>
</geneLocation>